<name>A0ACC2D1K8_DIPCM</name>
<keyword evidence="2" id="KW-1185">Reference proteome</keyword>
<reference evidence="2" key="1">
    <citation type="journal article" date="2024" name="Proc. Natl. Acad. Sci. U.S.A.">
        <title>Extraordinary preservation of gene collinearity over three hundred million years revealed in homosporous lycophytes.</title>
        <authorList>
            <person name="Li C."/>
            <person name="Wickell D."/>
            <person name="Kuo L.Y."/>
            <person name="Chen X."/>
            <person name="Nie B."/>
            <person name="Liao X."/>
            <person name="Peng D."/>
            <person name="Ji J."/>
            <person name="Jenkins J."/>
            <person name="Williams M."/>
            <person name="Shu S."/>
            <person name="Plott C."/>
            <person name="Barry K."/>
            <person name="Rajasekar S."/>
            <person name="Grimwood J."/>
            <person name="Han X."/>
            <person name="Sun S."/>
            <person name="Hou Z."/>
            <person name="He W."/>
            <person name="Dai G."/>
            <person name="Sun C."/>
            <person name="Schmutz J."/>
            <person name="Leebens-Mack J.H."/>
            <person name="Li F.W."/>
            <person name="Wang L."/>
        </authorList>
    </citation>
    <scope>NUCLEOTIDE SEQUENCE [LARGE SCALE GENOMIC DNA]</scope>
    <source>
        <strain evidence="2">cv. PW_Plant_1</strain>
    </source>
</reference>
<dbReference type="Proteomes" id="UP001162992">
    <property type="component" value="Chromosome 7"/>
</dbReference>
<evidence type="ECO:0000313" key="1">
    <source>
        <dbReference type="EMBL" id="KAJ7548156.1"/>
    </source>
</evidence>
<comment type="caution">
    <text evidence="1">The sequence shown here is derived from an EMBL/GenBank/DDBJ whole genome shotgun (WGS) entry which is preliminary data.</text>
</comment>
<sequence length="349" mass="39237">MSSSNSYNAANNDQGSSYSTPMMNVKIMIIAMVILVLVVLVVAAMHLYVRYLWVNHGYMHWEWGWAHRTATQDPERMHAAAAGLDKGVLDALPTFVYTKQSMEESMECSVCISEFQENETGRLLPKCNHCFHTACIDMWFHSHSTCPLCRASVGEEPISHEDFENIPVDEEMGVQTVPSHDVTLEPSCVPNYASVAEEQLGTNGEDLRKNPFGTQGTSSEQQKQQQEHPNSDPHMNLEKVNPSLQYPVNTLFYGNQNYVSSRSSSRAERFKKLEHLVIEVPNRPAICPSNSTPRTTPSSPTPNSVHESRTPLSHRKTIKRILSMREKRSSVPATPKSSTDYFHQAMLTP</sequence>
<gene>
    <name evidence="1" type="ORF">O6H91_07G000400</name>
</gene>
<protein>
    <submittedName>
        <fullName evidence="1">Uncharacterized protein</fullName>
    </submittedName>
</protein>
<accession>A0ACC2D1K8</accession>
<organism evidence="1 2">
    <name type="scientific">Diphasiastrum complanatum</name>
    <name type="common">Issler's clubmoss</name>
    <name type="synonym">Lycopodium complanatum</name>
    <dbReference type="NCBI Taxonomy" id="34168"/>
    <lineage>
        <taxon>Eukaryota</taxon>
        <taxon>Viridiplantae</taxon>
        <taxon>Streptophyta</taxon>
        <taxon>Embryophyta</taxon>
        <taxon>Tracheophyta</taxon>
        <taxon>Lycopodiopsida</taxon>
        <taxon>Lycopodiales</taxon>
        <taxon>Lycopodiaceae</taxon>
        <taxon>Lycopodioideae</taxon>
        <taxon>Diphasiastrum</taxon>
    </lineage>
</organism>
<proteinExistence type="predicted"/>
<evidence type="ECO:0000313" key="2">
    <source>
        <dbReference type="Proteomes" id="UP001162992"/>
    </source>
</evidence>
<dbReference type="EMBL" id="CM055098">
    <property type="protein sequence ID" value="KAJ7548156.1"/>
    <property type="molecule type" value="Genomic_DNA"/>
</dbReference>